<feature type="domain" description="Peptidase M16 C-terminal" evidence="6">
    <location>
        <begin position="670"/>
        <end position="848"/>
    </location>
</feature>
<dbReference type="EMBL" id="CAJZAG010000005">
    <property type="protein sequence ID" value="CAG9172922.1"/>
    <property type="molecule type" value="Genomic_DNA"/>
</dbReference>
<comment type="similarity">
    <text evidence="2 3">Belongs to the peptidase M16 family.</text>
</comment>
<feature type="domain" description="Peptidase M16 C-terminal" evidence="6">
    <location>
        <begin position="217"/>
        <end position="387"/>
    </location>
</feature>
<dbReference type="InterPro" id="IPR050361">
    <property type="entry name" value="MPP/UQCRC_Complex"/>
</dbReference>
<dbReference type="InterPro" id="IPR001431">
    <property type="entry name" value="Pept_M16_Zn_BS"/>
</dbReference>
<evidence type="ECO:0000259" key="6">
    <source>
        <dbReference type="Pfam" id="PF05193"/>
    </source>
</evidence>
<organism evidence="7 8">
    <name type="scientific">Cupriavidus pampae</name>
    <dbReference type="NCBI Taxonomy" id="659251"/>
    <lineage>
        <taxon>Bacteria</taxon>
        <taxon>Pseudomonadati</taxon>
        <taxon>Pseudomonadota</taxon>
        <taxon>Betaproteobacteria</taxon>
        <taxon>Burkholderiales</taxon>
        <taxon>Burkholderiaceae</taxon>
        <taxon>Cupriavidus</taxon>
    </lineage>
</organism>
<comment type="caution">
    <text evidence="7">The sequence shown here is derived from an EMBL/GenBank/DDBJ whole genome shotgun (WGS) entry which is preliminary data.</text>
</comment>
<dbReference type="PANTHER" id="PTHR11851:SF49">
    <property type="entry name" value="MITOCHONDRIAL-PROCESSING PEPTIDASE SUBUNIT ALPHA"/>
    <property type="match status" value="1"/>
</dbReference>
<feature type="domain" description="Peptidase M16 N-terminal" evidence="5">
    <location>
        <begin position="64"/>
        <end position="206"/>
    </location>
</feature>
<accession>A0ABN7YHL1</accession>
<evidence type="ECO:0000256" key="3">
    <source>
        <dbReference type="RuleBase" id="RU004447"/>
    </source>
</evidence>
<sequence>MCRAISLLLACIFTLGGASSVLAASATTAGTDTTDASYTRVTSVEGVTEYRLPNGLRILLAPDDAIPRTTVNITYLVGSRDEGLGEAGMAHLLEHMQFKGTSRLTATALREEFARRGMIANGTTSVDRTNYFATFPSSEDNLDWILSMEADRMVNSRIEAADLRSEMPVVLNEMEIGQTRPDRVMLQAMNAAAYNWHPYGKATIGTRKDLENVSIPLLRAFYQRHYQPDNAVLVIGGTFDPAWVLATISTYFGPIPRPTRTPVAAVTAEPAQEGERLVTLRRPGDTQLIGEMYHVPQAAHPDAVPMWLLLQVFAGPSGGRLEKTLVETKKAASVSASIDAMRDPGTVLFLAEVPKGQSLDQARDALVEQVEGLAARPVSEVELERVRVEMRNAIEDAFKNPDTLTLQLSETIAWGDWRLLFLLRDRVESVRLEDLQRVAAQYLRRANRTEGRLILVDQPQRVEMPPPVDLARLLDGYHGKPVAAPPPPFAPTPENIEAHTQRFTLANGMKLSMLSRPTRANTVTGVMMLNMGTVDSLKGRAPAAALTAAMLMRGAGARDRQQLADALAMLKSTVRISAQADRTTIQFETHRDQLPAFLAVLRDILRNPTLDPRQLDDIKQIRIAEIERSGNAPGTLATVTMDRHGSPYVPGDPRHVADQKEGIAGYSAASIDDVRDFHRRFYGTSHAQLALVGDVDVDVAKTQLESLFGDWNAPEPYTRIDRPYRAIAPATLTVQTTDNASAIYLARMPISMTTASQDYADLAIANRIYGGNPLRGRLSERIRQRDGISYSAGSSLQVGAIDTAGSFTMRASFAPRNLARIKRATSEELARFVRDGVTEQELADGKSGLVEQAIIGLTRDSVLAQTLADQLYAGHTMAFTAEQAQRVRKATVGSVNAAIRKYIDPKRVTTVFAGALDEH</sequence>
<dbReference type="PROSITE" id="PS00143">
    <property type="entry name" value="INSULINASE"/>
    <property type="match status" value="1"/>
</dbReference>
<dbReference type="InterPro" id="IPR011765">
    <property type="entry name" value="Pept_M16_N"/>
</dbReference>
<evidence type="ECO:0000259" key="5">
    <source>
        <dbReference type="Pfam" id="PF00675"/>
    </source>
</evidence>
<feature type="signal peptide" evidence="4">
    <location>
        <begin position="1"/>
        <end position="23"/>
    </location>
</feature>
<proteinExistence type="inferred from homology"/>
<comment type="cofactor">
    <cofactor evidence="1">
        <name>Zn(2+)</name>
        <dbReference type="ChEBI" id="CHEBI:29105"/>
    </cofactor>
</comment>
<dbReference type="Proteomes" id="UP000706525">
    <property type="component" value="Unassembled WGS sequence"/>
</dbReference>
<gene>
    <name evidence="7" type="ORF">LMG32289_02721</name>
</gene>
<keyword evidence="8" id="KW-1185">Reference proteome</keyword>
<evidence type="ECO:0008006" key="9">
    <source>
        <dbReference type="Google" id="ProtNLM"/>
    </source>
</evidence>
<dbReference type="SUPFAM" id="SSF63411">
    <property type="entry name" value="LuxS/MPP-like metallohydrolase"/>
    <property type="match status" value="4"/>
</dbReference>
<evidence type="ECO:0000256" key="4">
    <source>
        <dbReference type="SAM" id="SignalP"/>
    </source>
</evidence>
<dbReference type="InterPro" id="IPR007863">
    <property type="entry name" value="Peptidase_M16_C"/>
</dbReference>
<keyword evidence="4" id="KW-0732">Signal</keyword>
<evidence type="ECO:0000256" key="2">
    <source>
        <dbReference type="ARBA" id="ARBA00007261"/>
    </source>
</evidence>
<dbReference type="Pfam" id="PF05193">
    <property type="entry name" value="Peptidase_M16_C"/>
    <property type="match status" value="2"/>
</dbReference>
<dbReference type="Gene3D" id="3.30.830.10">
    <property type="entry name" value="Metalloenzyme, LuxS/M16 peptidase-like"/>
    <property type="match status" value="4"/>
</dbReference>
<feature type="domain" description="Peptidase M16 N-terminal" evidence="5">
    <location>
        <begin position="544"/>
        <end position="628"/>
    </location>
</feature>
<dbReference type="RefSeq" id="WP_223988954.1">
    <property type="nucleotide sequence ID" value="NZ_CAJZAG010000005.1"/>
</dbReference>
<feature type="chain" id="PRO_5045980436" description="Insulinase family protein" evidence="4">
    <location>
        <begin position="24"/>
        <end position="919"/>
    </location>
</feature>
<dbReference type="InterPro" id="IPR011249">
    <property type="entry name" value="Metalloenz_LuxS/M16"/>
</dbReference>
<evidence type="ECO:0000256" key="1">
    <source>
        <dbReference type="ARBA" id="ARBA00001947"/>
    </source>
</evidence>
<dbReference type="Pfam" id="PF00675">
    <property type="entry name" value="Peptidase_M16"/>
    <property type="match status" value="2"/>
</dbReference>
<name>A0ABN7YHL1_9BURK</name>
<protein>
    <recommendedName>
        <fullName evidence="9">Insulinase family protein</fullName>
    </recommendedName>
</protein>
<reference evidence="7 8" key="1">
    <citation type="submission" date="2021-08" db="EMBL/GenBank/DDBJ databases">
        <authorList>
            <person name="Peeters C."/>
        </authorList>
    </citation>
    <scope>NUCLEOTIDE SEQUENCE [LARGE SCALE GENOMIC DNA]</scope>
    <source>
        <strain evidence="7 8">LMG 32289</strain>
    </source>
</reference>
<dbReference type="PANTHER" id="PTHR11851">
    <property type="entry name" value="METALLOPROTEASE"/>
    <property type="match status" value="1"/>
</dbReference>
<evidence type="ECO:0000313" key="7">
    <source>
        <dbReference type="EMBL" id="CAG9172922.1"/>
    </source>
</evidence>
<evidence type="ECO:0000313" key="8">
    <source>
        <dbReference type="Proteomes" id="UP000706525"/>
    </source>
</evidence>